<dbReference type="Proteomes" id="UP000515733">
    <property type="component" value="Chromosome"/>
</dbReference>
<evidence type="ECO:0000313" key="7">
    <source>
        <dbReference type="Proteomes" id="UP000515733"/>
    </source>
</evidence>
<dbReference type="GO" id="GO:0020037">
    <property type="term" value="F:heme binding"/>
    <property type="evidence" value="ECO:0007669"/>
    <property type="project" value="InterPro"/>
</dbReference>
<keyword evidence="2 4" id="KW-0479">Metal-binding</keyword>
<dbReference type="InterPro" id="IPR009056">
    <property type="entry name" value="Cyt_c-like_dom"/>
</dbReference>
<dbReference type="EMBL" id="LR778301">
    <property type="protein sequence ID" value="CAB1369035.1"/>
    <property type="molecule type" value="Genomic_DNA"/>
</dbReference>
<keyword evidence="3 4" id="KW-0408">Iron</keyword>
<reference evidence="6 7" key="1">
    <citation type="submission" date="2020-03" db="EMBL/GenBank/DDBJ databases">
        <authorList>
            <consortium name="Genoscope - CEA"/>
            <person name="William W."/>
        </authorList>
    </citation>
    <scope>NUCLEOTIDE SEQUENCE [LARGE SCALE GENOMIC DNA]</scope>
    <source>
        <strain evidence="7">DSM 16959</strain>
    </source>
</reference>
<dbReference type="PROSITE" id="PS51007">
    <property type="entry name" value="CYTC"/>
    <property type="match status" value="1"/>
</dbReference>
<evidence type="ECO:0000256" key="3">
    <source>
        <dbReference type="ARBA" id="ARBA00023004"/>
    </source>
</evidence>
<evidence type="ECO:0000313" key="6">
    <source>
        <dbReference type="EMBL" id="CAB1369035.1"/>
    </source>
</evidence>
<evidence type="ECO:0000259" key="5">
    <source>
        <dbReference type="PROSITE" id="PS51007"/>
    </source>
</evidence>
<feature type="domain" description="Cytochrome c" evidence="5">
    <location>
        <begin position="51"/>
        <end position="136"/>
    </location>
</feature>
<dbReference type="Pfam" id="PF00034">
    <property type="entry name" value="Cytochrom_C"/>
    <property type="match status" value="1"/>
</dbReference>
<dbReference type="KEGG" id="doe:DENOEST_1870"/>
<dbReference type="GO" id="GO:0009055">
    <property type="term" value="F:electron transfer activity"/>
    <property type="evidence" value="ECO:0007669"/>
    <property type="project" value="InterPro"/>
</dbReference>
<proteinExistence type="predicted"/>
<gene>
    <name evidence="6" type="ORF">DENOEST_1870</name>
</gene>
<keyword evidence="1 4" id="KW-0349">Heme</keyword>
<evidence type="ECO:0000256" key="4">
    <source>
        <dbReference type="PROSITE-ProRule" id="PRU00433"/>
    </source>
</evidence>
<dbReference type="InterPro" id="IPR036909">
    <property type="entry name" value="Cyt_c-like_dom_sf"/>
</dbReference>
<name>A0A6S6XXI1_9PROT</name>
<protein>
    <submittedName>
        <fullName evidence="6">Cytochrome C</fullName>
    </submittedName>
</protein>
<organism evidence="6 7">
    <name type="scientific">Denitratisoma oestradiolicum</name>
    <dbReference type="NCBI Taxonomy" id="311182"/>
    <lineage>
        <taxon>Bacteria</taxon>
        <taxon>Pseudomonadati</taxon>
        <taxon>Pseudomonadota</taxon>
        <taxon>Betaproteobacteria</taxon>
        <taxon>Nitrosomonadales</taxon>
        <taxon>Sterolibacteriaceae</taxon>
        <taxon>Denitratisoma</taxon>
    </lineage>
</organism>
<dbReference type="SUPFAM" id="SSF46626">
    <property type="entry name" value="Cytochrome c"/>
    <property type="match status" value="1"/>
</dbReference>
<dbReference type="GO" id="GO:0046872">
    <property type="term" value="F:metal ion binding"/>
    <property type="evidence" value="ECO:0007669"/>
    <property type="project" value="UniProtKB-KW"/>
</dbReference>
<evidence type="ECO:0000256" key="1">
    <source>
        <dbReference type="ARBA" id="ARBA00022617"/>
    </source>
</evidence>
<dbReference type="AlphaFoldDB" id="A0A6S6XXI1"/>
<accession>A0A6S6XXI1</accession>
<evidence type="ECO:0000256" key="2">
    <source>
        <dbReference type="ARBA" id="ARBA00022723"/>
    </source>
</evidence>
<sequence>MPLAINRARPSASHMRKTVRQKLVAGVLVVAGITAYAQGWQIPKPSPGLIPNSAVGKALYAKNCASCHGIALNGSDKGPPLLHRIYEPSHHADIAFQLAAKNGVRAHHWQFGDMAPVPQVTPDDVAHITAYVRAAQKKVGIQ</sequence>
<dbReference type="Gene3D" id="1.10.760.10">
    <property type="entry name" value="Cytochrome c-like domain"/>
    <property type="match status" value="1"/>
</dbReference>
<keyword evidence="7" id="KW-1185">Reference proteome</keyword>